<dbReference type="PANTHER" id="PTHR44591:SF14">
    <property type="entry name" value="PROTEIN PILG"/>
    <property type="match status" value="1"/>
</dbReference>
<proteinExistence type="predicted"/>
<dbReference type="Gene3D" id="3.40.50.2300">
    <property type="match status" value="1"/>
</dbReference>
<dbReference type="InterPro" id="IPR011006">
    <property type="entry name" value="CheY-like_superfamily"/>
</dbReference>
<dbReference type="Proteomes" id="UP000646365">
    <property type="component" value="Unassembled WGS sequence"/>
</dbReference>
<evidence type="ECO:0000313" key="6">
    <source>
        <dbReference type="Proteomes" id="UP000646365"/>
    </source>
</evidence>
<keyword evidence="2" id="KW-0902">Two-component regulatory system</keyword>
<keyword evidence="1 3" id="KW-0597">Phosphoprotein</keyword>
<reference evidence="5" key="2">
    <citation type="submission" date="2020-09" db="EMBL/GenBank/DDBJ databases">
        <authorList>
            <person name="Sun Q."/>
            <person name="Zhou Y."/>
        </authorList>
    </citation>
    <scope>NUCLEOTIDE SEQUENCE</scope>
    <source>
        <strain evidence="5">CGMCC 1.15725</strain>
    </source>
</reference>
<organism evidence="5 6">
    <name type="scientific">Aliidongia dinghuensis</name>
    <dbReference type="NCBI Taxonomy" id="1867774"/>
    <lineage>
        <taxon>Bacteria</taxon>
        <taxon>Pseudomonadati</taxon>
        <taxon>Pseudomonadota</taxon>
        <taxon>Alphaproteobacteria</taxon>
        <taxon>Rhodospirillales</taxon>
        <taxon>Dongiaceae</taxon>
        <taxon>Aliidongia</taxon>
    </lineage>
</organism>
<feature type="modified residue" description="4-aspartylphosphate" evidence="3">
    <location>
        <position position="42"/>
    </location>
</feature>
<dbReference type="InterPro" id="IPR001789">
    <property type="entry name" value="Sig_transdc_resp-reg_receiver"/>
</dbReference>
<dbReference type="InterPro" id="IPR050595">
    <property type="entry name" value="Bact_response_regulator"/>
</dbReference>
<evidence type="ECO:0000259" key="4">
    <source>
        <dbReference type="PROSITE" id="PS50110"/>
    </source>
</evidence>
<gene>
    <name evidence="5" type="ORF">GCM10011611_33800</name>
</gene>
<accession>A0A8J2YVC1</accession>
<dbReference type="AlphaFoldDB" id="A0A8J2YVC1"/>
<name>A0A8J2YVC1_9PROT</name>
<dbReference type="SUPFAM" id="SSF52172">
    <property type="entry name" value="CheY-like"/>
    <property type="match status" value="1"/>
</dbReference>
<dbReference type="PANTHER" id="PTHR44591">
    <property type="entry name" value="STRESS RESPONSE REGULATOR PROTEIN 1"/>
    <property type="match status" value="1"/>
</dbReference>
<evidence type="ECO:0000256" key="2">
    <source>
        <dbReference type="ARBA" id="ARBA00023012"/>
    </source>
</evidence>
<protein>
    <recommendedName>
        <fullName evidence="4">Response regulatory domain-containing protein</fullName>
    </recommendedName>
</protein>
<evidence type="ECO:0000313" key="5">
    <source>
        <dbReference type="EMBL" id="GGF24993.1"/>
    </source>
</evidence>
<sequence length="124" mass="13350">MVATYVADVLAEAGFEVAGVAATASEAFTLAAERPCALALVDIRLPGPRDGIEIAGELRRRFGIGAIFLSGTSDPDHVARAKRVSPYGFLQKPFLPSQMFKALEQALKQRRAERGEEPSRPGPR</sequence>
<dbReference type="EMBL" id="BMJQ01000008">
    <property type="protein sequence ID" value="GGF24993.1"/>
    <property type="molecule type" value="Genomic_DNA"/>
</dbReference>
<keyword evidence="6" id="KW-1185">Reference proteome</keyword>
<evidence type="ECO:0000256" key="3">
    <source>
        <dbReference type="PROSITE-ProRule" id="PRU00169"/>
    </source>
</evidence>
<reference evidence="5" key="1">
    <citation type="journal article" date="2014" name="Int. J. Syst. Evol. Microbiol.">
        <title>Complete genome sequence of Corynebacterium casei LMG S-19264T (=DSM 44701T), isolated from a smear-ripened cheese.</title>
        <authorList>
            <consortium name="US DOE Joint Genome Institute (JGI-PGF)"/>
            <person name="Walter F."/>
            <person name="Albersmeier A."/>
            <person name="Kalinowski J."/>
            <person name="Ruckert C."/>
        </authorList>
    </citation>
    <scope>NUCLEOTIDE SEQUENCE</scope>
    <source>
        <strain evidence="5">CGMCC 1.15725</strain>
    </source>
</reference>
<feature type="domain" description="Response regulatory" evidence="4">
    <location>
        <begin position="1"/>
        <end position="107"/>
    </location>
</feature>
<dbReference type="Pfam" id="PF00072">
    <property type="entry name" value="Response_reg"/>
    <property type="match status" value="1"/>
</dbReference>
<dbReference type="PROSITE" id="PS50110">
    <property type="entry name" value="RESPONSE_REGULATORY"/>
    <property type="match status" value="1"/>
</dbReference>
<dbReference type="SMART" id="SM00448">
    <property type="entry name" value="REC"/>
    <property type="match status" value="1"/>
</dbReference>
<comment type="caution">
    <text evidence="5">The sequence shown here is derived from an EMBL/GenBank/DDBJ whole genome shotgun (WGS) entry which is preliminary data.</text>
</comment>
<evidence type="ECO:0000256" key="1">
    <source>
        <dbReference type="ARBA" id="ARBA00022553"/>
    </source>
</evidence>
<dbReference type="GO" id="GO:0000160">
    <property type="term" value="P:phosphorelay signal transduction system"/>
    <property type="evidence" value="ECO:0007669"/>
    <property type="project" value="UniProtKB-KW"/>
</dbReference>